<organism evidence="10 11">
    <name type="scientific">Clupea harengus</name>
    <name type="common">Atlantic herring</name>
    <dbReference type="NCBI Taxonomy" id="7950"/>
    <lineage>
        <taxon>Eukaryota</taxon>
        <taxon>Metazoa</taxon>
        <taxon>Chordata</taxon>
        <taxon>Craniata</taxon>
        <taxon>Vertebrata</taxon>
        <taxon>Euteleostomi</taxon>
        <taxon>Actinopterygii</taxon>
        <taxon>Neopterygii</taxon>
        <taxon>Teleostei</taxon>
        <taxon>Clupei</taxon>
        <taxon>Clupeiformes</taxon>
        <taxon>Clupeoidei</taxon>
        <taxon>Clupeidae</taxon>
        <taxon>Clupea</taxon>
    </lineage>
</organism>
<name>A0A6P8FRF5_CLUHA</name>
<dbReference type="InterPro" id="IPR002048">
    <property type="entry name" value="EF_hand_dom"/>
</dbReference>
<dbReference type="GO" id="GO:0005737">
    <property type="term" value="C:cytoplasm"/>
    <property type="evidence" value="ECO:0007669"/>
    <property type="project" value="TreeGrafter"/>
</dbReference>
<evidence type="ECO:0000256" key="1">
    <source>
        <dbReference type="ARBA" id="ARBA00009753"/>
    </source>
</evidence>
<feature type="domain" description="EF-hand" evidence="9">
    <location>
        <begin position="78"/>
        <end position="108"/>
    </location>
</feature>
<evidence type="ECO:0000256" key="2">
    <source>
        <dbReference type="ARBA" id="ARBA00022723"/>
    </source>
</evidence>
<evidence type="ECO:0000256" key="3">
    <source>
        <dbReference type="ARBA" id="ARBA00022737"/>
    </source>
</evidence>
<gene>
    <name evidence="11" type="primary">LOC105898741</name>
</gene>
<dbReference type="SUPFAM" id="SSF47473">
    <property type="entry name" value="EF-hand"/>
    <property type="match status" value="1"/>
</dbReference>
<evidence type="ECO:0000256" key="6">
    <source>
        <dbReference type="ARBA" id="ARBA00025308"/>
    </source>
</evidence>
<feature type="binding site" evidence="7">
    <location>
        <position position="97"/>
    </location>
    <ligand>
        <name>Ca(2+)</name>
        <dbReference type="ChEBI" id="CHEBI:29108"/>
        <label>2</label>
    </ligand>
</feature>
<protein>
    <recommendedName>
        <fullName evidence="8">Parvalbumin</fullName>
    </recommendedName>
</protein>
<dbReference type="FunFam" id="1.10.238.10:FF:000060">
    <property type="entry name" value="Parvalbumin, thymic"/>
    <property type="match status" value="1"/>
</dbReference>
<dbReference type="Gene3D" id="1.10.238.10">
    <property type="entry name" value="EF-hand"/>
    <property type="match status" value="1"/>
</dbReference>
<dbReference type="RefSeq" id="XP_031426141.1">
    <property type="nucleotide sequence ID" value="XM_031570281.1"/>
</dbReference>
<keyword evidence="3" id="KW-0677">Repeat</keyword>
<proteinExistence type="inferred from homology"/>
<dbReference type="PANTHER" id="PTHR11653">
    <property type="entry name" value="PARVALBUMIN ALPHA"/>
    <property type="match status" value="1"/>
</dbReference>
<feature type="binding site" evidence="7">
    <location>
        <position position="54"/>
    </location>
    <ligand>
        <name>Ca(2+)</name>
        <dbReference type="ChEBI" id="CHEBI:29108"/>
        <label>1</label>
    </ligand>
</feature>
<dbReference type="PRINTS" id="PR01697">
    <property type="entry name" value="PARVALBUMIN"/>
</dbReference>
<feature type="binding site" evidence="7">
    <location>
        <position position="56"/>
    </location>
    <ligand>
        <name>Ca(2+)</name>
        <dbReference type="ChEBI" id="CHEBI:29108"/>
        <label>1</label>
    </ligand>
</feature>
<dbReference type="InterPro" id="IPR018247">
    <property type="entry name" value="EF_Hand_1_Ca_BS"/>
</dbReference>
<dbReference type="PROSITE" id="PS50222">
    <property type="entry name" value="EF_HAND_2"/>
    <property type="match status" value="2"/>
</dbReference>
<feature type="binding site" evidence="7">
    <location>
        <position position="91"/>
    </location>
    <ligand>
        <name>Ca(2+)</name>
        <dbReference type="ChEBI" id="CHEBI:29108"/>
        <label>2</label>
    </ligand>
</feature>
<comment type="function">
    <text evidence="6 8">In muscle, parvalbumin is thought to be involved in relaxation after contraction. It binds two calcium ions.</text>
</comment>
<comment type="similarity">
    <text evidence="1 8">Belongs to the parvalbumin family.</text>
</comment>
<keyword evidence="10" id="KW-1185">Reference proteome</keyword>
<evidence type="ECO:0000256" key="4">
    <source>
        <dbReference type="ARBA" id="ARBA00022837"/>
    </source>
</evidence>
<accession>A0A6P8FRF5</accession>
<dbReference type="Pfam" id="PF13499">
    <property type="entry name" value="EF-hand_7"/>
    <property type="match status" value="1"/>
</dbReference>
<dbReference type="PANTHER" id="PTHR11653:SF12">
    <property type="entry name" value="PARVALBUMIN"/>
    <property type="match status" value="1"/>
</dbReference>
<dbReference type="PROSITE" id="PS00018">
    <property type="entry name" value="EF_HAND_1"/>
    <property type="match status" value="2"/>
</dbReference>
<keyword evidence="5" id="KW-0514">Muscle protein</keyword>
<evidence type="ECO:0000313" key="11">
    <source>
        <dbReference type="RefSeq" id="XP_031426141.1"/>
    </source>
</evidence>
<feature type="binding site" evidence="7">
    <location>
        <position position="95"/>
    </location>
    <ligand>
        <name>Ca(2+)</name>
        <dbReference type="ChEBI" id="CHEBI:29108"/>
        <label>2</label>
    </ligand>
</feature>
<feature type="binding site" evidence="7">
    <location>
        <position position="52"/>
    </location>
    <ligand>
        <name>Ca(2+)</name>
        <dbReference type="ChEBI" id="CHEBI:29108"/>
        <label>1</label>
    </ligand>
</feature>
<feature type="binding site" evidence="7">
    <location>
        <position position="93"/>
    </location>
    <ligand>
        <name>Ca(2+)</name>
        <dbReference type="ChEBI" id="CHEBI:29108"/>
        <label>2</label>
    </ligand>
</feature>
<dbReference type="Proteomes" id="UP000515152">
    <property type="component" value="Chromosome 1"/>
</dbReference>
<feature type="binding site" evidence="7">
    <location>
        <position position="58"/>
    </location>
    <ligand>
        <name>Ca(2+)</name>
        <dbReference type="ChEBI" id="CHEBI:29108"/>
        <label>1</label>
    </ligand>
</feature>
<evidence type="ECO:0000256" key="7">
    <source>
        <dbReference type="PIRSR" id="PIRSR608080-1"/>
    </source>
</evidence>
<evidence type="ECO:0000256" key="8">
    <source>
        <dbReference type="RuleBase" id="RU368048"/>
    </source>
</evidence>
<dbReference type="AlphaFoldDB" id="A0A6P8FRF5"/>
<feature type="binding site" evidence="7">
    <location>
        <position position="102"/>
    </location>
    <ligand>
        <name>Ca(2+)</name>
        <dbReference type="ChEBI" id="CHEBI:29108"/>
        <label>2</label>
    </ligand>
</feature>
<keyword evidence="4 7" id="KW-0106">Calcium</keyword>
<dbReference type="GeneID" id="105898741"/>
<feature type="domain" description="EF-hand" evidence="9">
    <location>
        <begin position="39"/>
        <end position="74"/>
    </location>
</feature>
<keyword evidence="2 7" id="KW-0479">Metal-binding</keyword>
<sequence>MAITGMLKEDDIRNAIEACQGPDTFDFKSFFKLAGLCSRPQADREKVFGVVDQDQSGFIEEAELKFFLQNFLLGARELTEAETKSFLLAADCDGDGKIGMEEFCSLMN</sequence>
<evidence type="ECO:0000313" key="10">
    <source>
        <dbReference type="Proteomes" id="UP000515152"/>
    </source>
</evidence>
<dbReference type="GO" id="GO:0005509">
    <property type="term" value="F:calcium ion binding"/>
    <property type="evidence" value="ECO:0007669"/>
    <property type="project" value="UniProtKB-UniRule"/>
</dbReference>
<evidence type="ECO:0000256" key="5">
    <source>
        <dbReference type="ARBA" id="ARBA00023179"/>
    </source>
</evidence>
<dbReference type="InterPro" id="IPR008080">
    <property type="entry name" value="Parvalbumin"/>
</dbReference>
<feature type="binding site" evidence="7">
    <location>
        <position position="63"/>
    </location>
    <ligand>
        <name>Ca(2+)</name>
        <dbReference type="ChEBI" id="CHEBI:29108"/>
        <label>1</label>
    </ligand>
</feature>
<reference evidence="11" key="1">
    <citation type="submission" date="2025-08" db="UniProtKB">
        <authorList>
            <consortium name="RefSeq"/>
        </authorList>
    </citation>
    <scope>IDENTIFICATION</scope>
</reference>
<evidence type="ECO:0000259" key="9">
    <source>
        <dbReference type="PROSITE" id="PS50222"/>
    </source>
</evidence>
<dbReference type="InterPro" id="IPR011992">
    <property type="entry name" value="EF-hand-dom_pair"/>
</dbReference>